<keyword evidence="3" id="KW-1185">Reference proteome</keyword>
<evidence type="ECO:0000256" key="1">
    <source>
        <dbReference type="SAM" id="MobiDB-lite"/>
    </source>
</evidence>
<name>A0A146AFS6_9BORD</name>
<protein>
    <submittedName>
        <fullName evidence="2">Uncharacterized protein</fullName>
    </submittedName>
</protein>
<sequence length="29" mass="2967">MTPNASSTATHGQRPNNEHSANAGATKES</sequence>
<evidence type="ECO:0000313" key="2">
    <source>
        <dbReference type="EMBL" id="SAI73598.1"/>
    </source>
</evidence>
<accession>A0A146AFS6</accession>
<feature type="region of interest" description="Disordered" evidence="1">
    <location>
        <begin position="1"/>
        <end position="29"/>
    </location>
</feature>
<dbReference type="KEGG" id="btrm:SAMEA390648703770"/>
<feature type="compositionally biased region" description="Polar residues" evidence="1">
    <location>
        <begin position="1"/>
        <end position="20"/>
    </location>
</feature>
<proteinExistence type="predicted"/>
<evidence type="ECO:0000313" key="3">
    <source>
        <dbReference type="Proteomes" id="UP000076825"/>
    </source>
</evidence>
<dbReference type="PATRIC" id="fig|123899.6.peg.3769"/>
<organism evidence="2 3">
    <name type="scientific">Bordetella trematum</name>
    <dbReference type="NCBI Taxonomy" id="123899"/>
    <lineage>
        <taxon>Bacteria</taxon>
        <taxon>Pseudomonadati</taxon>
        <taxon>Pseudomonadota</taxon>
        <taxon>Betaproteobacteria</taxon>
        <taxon>Burkholderiales</taxon>
        <taxon>Alcaligenaceae</taxon>
        <taxon>Bordetella</taxon>
    </lineage>
</organism>
<gene>
    <name evidence="2" type="ORF">SAMEA3906487_03770</name>
</gene>
<dbReference type="Proteomes" id="UP000076825">
    <property type="component" value="Chromosome 1"/>
</dbReference>
<dbReference type="EMBL" id="LT546645">
    <property type="protein sequence ID" value="SAI73598.1"/>
    <property type="molecule type" value="Genomic_DNA"/>
</dbReference>
<reference evidence="2 3" key="1">
    <citation type="submission" date="2016-04" db="EMBL/GenBank/DDBJ databases">
        <authorList>
            <consortium name="Pathogen Informatics"/>
        </authorList>
    </citation>
    <scope>NUCLEOTIDE SEQUENCE [LARGE SCALE GENOMIC DNA]</scope>
    <source>
        <strain evidence="2 3">H044680328</strain>
    </source>
</reference>
<dbReference type="AlphaFoldDB" id="A0A146AFS6"/>